<evidence type="ECO:0000259" key="9">
    <source>
        <dbReference type="SMART" id="SM00642"/>
    </source>
</evidence>
<comment type="cofactor">
    <cofactor evidence="1">
        <name>Ca(2+)</name>
        <dbReference type="ChEBI" id="CHEBI:29108"/>
    </cofactor>
</comment>
<protein>
    <submittedName>
        <fullName evidence="10">Alpha-amylase</fullName>
    </submittedName>
</protein>
<gene>
    <name evidence="10" type="ORF">GCM10009430_45530</name>
</gene>
<reference evidence="11" key="1">
    <citation type="journal article" date="2019" name="Int. J. Syst. Evol. Microbiol.">
        <title>The Global Catalogue of Microorganisms (GCM) 10K type strain sequencing project: providing services to taxonomists for standard genome sequencing and annotation.</title>
        <authorList>
            <consortium name="The Broad Institute Genomics Platform"/>
            <consortium name="The Broad Institute Genome Sequencing Center for Infectious Disease"/>
            <person name="Wu L."/>
            <person name="Ma J."/>
        </authorList>
    </citation>
    <scope>NUCLEOTIDE SEQUENCE [LARGE SCALE GENOMIC DNA]</scope>
    <source>
        <strain evidence="11">JCM 15974</strain>
    </source>
</reference>
<evidence type="ECO:0000256" key="8">
    <source>
        <dbReference type="SAM" id="SignalP"/>
    </source>
</evidence>
<dbReference type="PROSITE" id="PS51257">
    <property type="entry name" value="PROKAR_LIPOPROTEIN"/>
    <property type="match status" value="1"/>
</dbReference>
<name>A0ABP3UHA9_9FLAO</name>
<evidence type="ECO:0000256" key="2">
    <source>
        <dbReference type="ARBA" id="ARBA00008061"/>
    </source>
</evidence>
<dbReference type="InterPro" id="IPR006047">
    <property type="entry name" value="GH13_cat_dom"/>
</dbReference>
<keyword evidence="8" id="KW-0732">Signal</keyword>
<feature type="chain" id="PRO_5045352142" evidence="8">
    <location>
        <begin position="19"/>
        <end position="460"/>
    </location>
</feature>
<evidence type="ECO:0000256" key="1">
    <source>
        <dbReference type="ARBA" id="ARBA00001913"/>
    </source>
</evidence>
<comment type="caution">
    <text evidence="10">The sequence shown here is derived from an EMBL/GenBank/DDBJ whole genome shotgun (WGS) entry which is preliminary data.</text>
</comment>
<dbReference type="RefSeq" id="WP_343914552.1">
    <property type="nucleotide sequence ID" value="NZ_BAAAGE010000006.1"/>
</dbReference>
<keyword evidence="6" id="KW-0326">Glycosidase</keyword>
<dbReference type="Proteomes" id="UP001501758">
    <property type="component" value="Unassembled WGS sequence"/>
</dbReference>
<evidence type="ECO:0000256" key="5">
    <source>
        <dbReference type="ARBA" id="ARBA00023277"/>
    </source>
</evidence>
<evidence type="ECO:0000256" key="6">
    <source>
        <dbReference type="ARBA" id="ARBA00023295"/>
    </source>
</evidence>
<keyword evidence="4" id="KW-0378">Hydrolase</keyword>
<dbReference type="SUPFAM" id="SSF51445">
    <property type="entry name" value="(Trans)glycosidases"/>
    <property type="match status" value="1"/>
</dbReference>
<dbReference type="CDD" id="cd11314">
    <property type="entry name" value="AmyAc_arch_bac_plant_AmyA"/>
    <property type="match status" value="1"/>
</dbReference>
<dbReference type="Pfam" id="PF00128">
    <property type="entry name" value="Alpha-amylase"/>
    <property type="match status" value="1"/>
</dbReference>
<dbReference type="PANTHER" id="PTHR43447">
    <property type="entry name" value="ALPHA-AMYLASE"/>
    <property type="match status" value="1"/>
</dbReference>
<dbReference type="Gene3D" id="2.60.40.1180">
    <property type="entry name" value="Golgi alpha-mannosidase II"/>
    <property type="match status" value="1"/>
</dbReference>
<feature type="signal peptide" evidence="8">
    <location>
        <begin position="1"/>
        <end position="18"/>
    </location>
</feature>
<evidence type="ECO:0000313" key="11">
    <source>
        <dbReference type="Proteomes" id="UP001501758"/>
    </source>
</evidence>
<dbReference type="PRINTS" id="PR00110">
    <property type="entry name" value="ALPHAAMYLASE"/>
</dbReference>
<organism evidence="10 11">
    <name type="scientific">Aquimarina litoralis</name>
    <dbReference type="NCBI Taxonomy" id="584605"/>
    <lineage>
        <taxon>Bacteria</taxon>
        <taxon>Pseudomonadati</taxon>
        <taxon>Bacteroidota</taxon>
        <taxon>Flavobacteriia</taxon>
        <taxon>Flavobacteriales</taxon>
        <taxon>Flavobacteriaceae</taxon>
        <taxon>Aquimarina</taxon>
    </lineage>
</organism>
<dbReference type="Gene3D" id="3.20.20.80">
    <property type="entry name" value="Glycosidases"/>
    <property type="match status" value="1"/>
</dbReference>
<evidence type="ECO:0000256" key="3">
    <source>
        <dbReference type="ARBA" id="ARBA00022723"/>
    </source>
</evidence>
<dbReference type="Pfam" id="PF09154">
    <property type="entry name" value="Alpha-amy_C_pro"/>
    <property type="match status" value="1"/>
</dbReference>
<evidence type="ECO:0000256" key="4">
    <source>
        <dbReference type="ARBA" id="ARBA00022801"/>
    </source>
</evidence>
<accession>A0ABP3UHA9</accession>
<keyword evidence="3" id="KW-0479">Metal-binding</keyword>
<dbReference type="EMBL" id="BAAAGE010000006">
    <property type="protein sequence ID" value="GAA0732385.1"/>
    <property type="molecule type" value="Genomic_DNA"/>
</dbReference>
<comment type="similarity">
    <text evidence="2 7">Belongs to the glycosyl hydrolase 13 family.</text>
</comment>
<evidence type="ECO:0000313" key="10">
    <source>
        <dbReference type="EMBL" id="GAA0732385.1"/>
    </source>
</evidence>
<dbReference type="InterPro" id="IPR013780">
    <property type="entry name" value="Glyco_hydro_b"/>
</dbReference>
<dbReference type="PIRSF" id="PIRSF001021">
    <property type="entry name" value="Alph-amls_thrmst"/>
    <property type="match status" value="1"/>
</dbReference>
<dbReference type="NCBIfam" id="NF006970">
    <property type="entry name" value="PRK09441.1-3"/>
    <property type="match status" value="1"/>
</dbReference>
<dbReference type="InterPro" id="IPR013776">
    <property type="entry name" value="A-amylase_thermo"/>
</dbReference>
<keyword evidence="11" id="KW-1185">Reference proteome</keyword>
<feature type="domain" description="Glycosyl hydrolase family 13 catalytic" evidence="9">
    <location>
        <begin position="52"/>
        <end position="397"/>
    </location>
</feature>
<proteinExistence type="inferred from homology"/>
<dbReference type="InterPro" id="IPR006046">
    <property type="entry name" value="Alpha_amylase"/>
</dbReference>
<dbReference type="InterPro" id="IPR017853">
    <property type="entry name" value="GH"/>
</dbReference>
<keyword evidence="5" id="KW-0119">Carbohydrate metabolism</keyword>
<evidence type="ECO:0000256" key="7">
    <source>
        <dbReference type="RuleBase" id="RU003615"/>
    </source>
</evidence>
<sequence>MKTFKLVYFLLAITFLLASCGKDEILDNVEQESEKPEELVSTRAGLKTIGSGVMMQAFYWDVPAGGTWWNVVKGKVSSWSNAGIDAIWLPPVSKAQNGPFSMGYDPFDYYDFGEYNQMGSTETRFGSRSELESLISRAHNNGLNVIADIVINHNSGGDLESNEFAGKDTYTLFNPMSNKFNRTKYDFHPNEAYNSDSGIFGGFPDLSHNKSYVQDWLWKRNNSVAKYYKNTMGFDGYRFDYVKGFAPWVAKEFRRSTGVFGVGEYWDGNVNTLKWWTDQAQMSAFDFGCYYKMRDAFMGNNLNALSGDMLWKRNASRAVTFVANHDTDEIINNKLLAYAYILTHEGYPAIFYRDYEDWLSKSKMNNLIWIHNNLAGGSTTNLWTDNDEYIARRNGGYGKNGLVVYINNSNSWKERWIQTNWSSRRIKDYTGNSNWEPVTQGGRWVKIQAPPKGYTVWSLK</sequence>
<dbReference type="InterPro" id="IPR015237">
    <property type="entry name" value="Alpha-amylase_C_pro"/>
</dbReference>
<dbReference type="SMART" id="SM00642">
    <property type="entry name" value="Aamy"/>
    <property type="match status" value="1"/>
</dbReference>